<evidence type="ECO:0000313" key="5">
    <source>
        <dbReference type="EMBL" id="MCW3787909.1"/>
    </source>
</evidence>
<dbReference type="PROSITE" id="PS00662">
    <property type="entry name" value="T2SP_E"/>
    <property type="match status" value="1"/>
</dbReference>
<accession>A0AAE3M6B2</accession>
<dbReference type="InterPro" id="IPR001482">
    <property type="entry name" value="T2SS/T4SS_dom"/>
</dbReference>
<reference evidence="5" key="1">
    <citation type="submission" date="2022-10" db="EMBL/GenBank/DDBJ databases">
        <authorList>
            <person name="Yu W.X."/>
        </authorList>
    </citation>
    <scope>NUCLEOTIDE SEQUENCE</scope>
    <source>
        <strain evidence="5">AAT</strain>
    </source>
</reference>
<dbReference type="GO" id="GO:0005886">
    <property type="term" value="C:plasma membrane"/>
    <property type="evidence" value="ECO:0007669"/>
    <property type="project" value="TreeGrafter"/>
</dbReference>
<dbReference type="SMART" id="SM00382">
    <property type="entry name" value="AAA"/>
    <property type="match status" value="1"/>
</dbReference>
<evidence type="ECO:0000259" key="4">
    <source>
        <dbReference type="PROSITE" id="PS00662"/>
    </source>
</evidence>
<dbReference type="RefSeq" id="WP_301191473.1">
    <property type="nucleotide sequence ID" value="NZ_JAPDPJ010000039.1"/>
</dbReference>
<protein>
    <submittedName>
        <fullName evidence="5">GspE/PulE family protein</fullName>
    </submittedName>
</protein>
<keyword evidence="6" id="KW-1185">Reference proteome</keyword>
<dbReference type="InterPro" id="IPR003593">
    <property type="entry name" value="AAA+_ATPase"/>
</dbReference>
<organism evidence="5 6">
    <name type="scientific">Plebeiibacterium sediminum</name>
    <dbReference type="NCBI Taxonomy" id="2992112"/>
    <lineage>
        <taxon>Bacteria</taxon>
        <taxon>Pseudomonadati</taxon>
        <taxon>Bacteroidota</taxon>
        <taxon>Bacteroidia</taxon>
        <taxon>Marinilabiliales</taxon>
        <taxon>Marinilabiliaceae</taxon>
        <taxon>Plebeiibacterium</taxon>
    </lineage>
</organism>
<evidence type="ECO:0000256" key="3">
    <source>
        <dbReference type="ARBA" id="ARBA00022840"/>
    </source>
</evidence>
<dbReference type="SUPFAM" id="SSF52540">
    <property type="entry name" value="P-loop containing nucleoside triphosphate hydrolases"/>
    <property type="match status" value="1"/>
</dbReference>
<name>A0AAE3M6B2_9BACT</name>
<comment type="caution">
    <text evidence="5">The sequence shown here is derived from an EMBL/GenBank/DDBJ whole genome shotgun (WGS) entry which is preliminary data.</text>
</comment>
<dbReference type="PANTHER" id="PTHR30258:SF1">
    <property type="entry name" value="PROTEIN TRANSPORT PROTEIN HOFB HOMOLOG"/>
    <property type="match status" value="1"/>
</dbReference>
<dbReference type="GO" id="GO:0005524">
    <property type="term" value="F:ATP binding"/>
    <property type="evidence" value="ECO:0007669"/>
    <property type="project" value="UniProtKB-KW"/>
</dbReference>
<evidence type="ECO:0000256" key="1">
    <source>
        <dbReference type="ARBA" id="ARBA00006611"/>
    </source>
</evidence>
<dbReference type="GO" id="GO:0016887">
    <property type="term" value="F:ATP hydrolysis activity"/>
    <property type="evidence" value="ECO:0007669"/>
    <property type="project" value="TreeGrafter"/>
</dbReference>
<dbReference type="EMBL" id="JAPDPJ010000039">
    <property type="protein sequence ID" value="MCW3787909.1"/>
    <property type="molecule type" value="Genomic_DNA"/>
</dbReference>
<evidence type="ECO:0000256" key="2">
    <source>
        <dbReference type="ARBA" id="ARBA00022741"/>
    </source>
</evidence>
<dbReference type="Pfam" id="PF00437">
    <property type="entry name" value="T2SSE"/>
    <property type="match status" value="1"/>
</dbReference>
<dbReference type="Gene3D" id="3.30.450.90">
    <property type="match status" value="1"/>
</dbReference>
<proteinExistence type="inferred from homology"/>
<dbReference type="PANTHER" id="PTHR30258">
    <property type="entry name" value="TYPE II SECRETION SYSTEM PROTEIN GSPE-RELATED"/>
    <property type="match status" value="1"/>
</dbReference>
<dbReference type="CDD" id="cd01129">
    <property type="entry name" value="PulE-GspE-like"/>
    <property type="match status" value="1"/>
</dbReference>
<dbReference type="InterPro" id="IPR027417">
    <property type="entry name" value="P-loop_NTPase"/>
</dbReference>
<dbReference type="AlphaFoldDB" id="A0AAE3M6B2"/>
<gene>
    <name evidence="5" type="ORF">OM075_15645</name>
</gene>
<sequence>MASNIDLTTELKQKLTTNQAWHYKIVPKSERNGITAFYYCEGISDKYELENELLVLLGIEVELYAETEGWVVTQLNRFYPRIEQSTEENNAQELNLKSNSDFLSQIIEEAARIKSSDIHLEAFEERCRIRFRIDGKLVERYIVTKHDYPALINKIKIKANLDISEKRLPQDGRIIFSEGDHKFDIRVSVLPTLYGEKTVMRLLNRDATQIDLNLLGFNKRQLKNYSEGVLKPNGIVLISGPTGSGKTTTLYATLKQLNKEETNILTIEDPIEYTLDGINQVQLKESIGLDFASAMRTFLRQDPDIIMLGEIRDTETARMAVRAALTGHLVLSTIHTNSAWSTVTRLVDMGIPSYLVASTLNLSVAQRLIRKLCPSCKKEVDLDPDLYPESFTAPEFIKSHYLPVGCDQCFYTGYKGRQALYEIIPIDRNLKEHIRHESFEVKDYLNEKNIQELSDIAFFLVKEGLTSLDEVYPILSS</sequence>
<dbReference type="Proteomes" id="UP001209229">
    <property type="component" value="Unassembled WGS sequence"/>
</dbReference>
<keyword evidence="3" id="KW-0067">ATP-binding</keyword>
<dbReference type="Gene3D" id="3.40.50.300">
    <property type="entry name" value="P-loop containing nucleotide triphosphate hydrolases"/>
    <property type="match status" value="1"/>
</dbReference>
<comment type="similarity">
    <text evidence="1">Belongs to the GSP E family.</text>
</comment>
<keyword evidence="2" id="KW-0547">Nucleotide-binding</keyword>
<evidence type="ECO:0000313" key="6">
    <source>
        <dbReference type="Proteomes" id="UP001209229"/>
    </source>
</evidence>
<feature type="domain" description="Bacterial type II secretion system protein E" evidence="4">
    <location>
        <begin position="299"/>
        <end position="313"/>
    </location>
</feature>